<dbReference type="AlphaFoldDB" id="A0A7X8C5N7"/>
<dbReference type="EMBL" id="JAAYSM010000405">
    <property type="protein sequence ID" value="NLJ19456.1"/>
    <property type="molecule type" value="Genomic_DNA"/>
</dbReference>
<proteinExistence type="predicted"/>
<gene>
    <name evidence="2" type="ORF">GX355_11425</name>
</gene>
<dbReference type="Proteomes" id="UP000541058">
    <property type="component" value="Unassembled WGS sequence"/>
</dbReference>
<dbReference type="Pfam" id="PF13443">
    <property type="entry name" value="HTH_26"/>
    <property type="match status" value="1"/>
</dbReference>
<feature type="domain" description="HTH cro/C1-type" evidence="1">
    <location>
        <begin position="7"/>
        <end position="67"/>
    </location>
</feature>
<dbReference type="RefSeq" id="WP_276650017.1">
    <property type="nucleotide sequence ID" value="NZ_JAAYSM010000405.1"/>
</dbReference>
<dbReference type="SUPFAM" id="SSF47413">
    <property type="entry name" value="lambda repressor-like DNA-binding domains"/>
    <property type="match status" value="1"/>
</dbReference>
<dbReference type="GO" id="GO:0003677">
    <property type="term" value="F:DNA binding"/>
    <property type="evidence" value="ECO:0007669"/>
    <property type="project" value="InterPro"/>
</dbReference>
<comment type="caution">
    <text evidence="2">The sequence shown here is derived from an EMBL/GenBank/DDBJ whole genome shotgun (WGS) entry which is preliminary data.</text>
</comment>
<protein>
    <submittedName>
        <fullName evidence="2">Helix-turn-helix transcriptional regulator</fullName>
    </submittedName>
</protein>
<evidence type="ECO:0000259" key="1">
    <source>
        <dbReference type="Pfam" id="PF13443"/>
    </source>
</evidence>
<sequence>MAFSYKKLWKILIDRNMIKKDLMEETRLTSTTIAKMSKDLPVSMEVLGRICKALEVNVGDIVDYVDDNSHTD</sequence>
<reference evidence="2 3" key="1">
    <citation type="journal article" date="2020" name="Biotechnol. Biofuels">
        <title>New insights from the biogas microbiome by comprehensive genome-resolved metagenomics of nearly 1600 species originating from multiple anaerobic digesters.</title>
        <authorList>
            <person name="Campanaro S."/>
            <person name="Treu L."/>
            <person name="Rodriguez-R L.M."/>
            <person name="Kovalovszki A."/>
            <person name="Ziels R.M."/>
            <person name="Maus I."/>
            <person name="Zhu X."/>
            <person name="Kougias P.G."/>
            <person name="Basile A."/>
            <person name="Luo G."/>
            <person name="Schluter A."/>
            <person name="Konstantinidis K.T."/>
            <person name="Angelidaki I."/>
        </authorList>
    </citation>
    <scope>NUCLEOTIDE SEQUENCE [LARGE SCALE GENOMIC DNA]</scope>
    <source>
        <strain evidence="2">AS23ysBPME_34</strain>
    </source>
</reference>
<dbReference type="InterPro" id="IPR001387">
    <property type="entry name" value="Cro/C1-type_HTH"/>
</dbReference>
<dbReference type="Gene3D" id="1.10.260.40">
    <property type="entry name" value="lambda repressor-like DNA-binding domains"/>
    <property type="match status" value="1"/>
</dbReference>
<evidence type="ECO:0000313" key="2">
    <source>
        <dbReference type="EMBL" id="NLJ19456.1"/>
    </source>
</evidence>
<organism evidence="2 3">
    <name type="scientific">Globicatella sulfidifaciens</name>
    <dbReference type="NCBI Taxonomy" id="136093"/>
    <lineage>
        <taxon>Bacteria</taxon>
        <taxon>Bacillati</taxon>
        <taxon>Bacillota</taxon>
        <taxon>Bacilli</taxon>
        <taxon>Lactobacillales</taxon>
        <taxon>Aerococcaceae</taxon>
        <taxon>Globicatella</taxon>
    </lineage>
</organism>
<evidence type="ECO:0000313" key="3">
    <source>
        <dbReference type="Proteomes" id="UP000541058"/>
    </source>
</evidence>
<dbReference type="InterPro" id="IPR010982">
    <property type="entry name" value="Lambda_DNA-bd_dom_sf"/>
</dbReference>
<accession>A0A7X8C5N7</accession>
<name>A0A7X8C5N7_9LACT</name>